<reference evidence="1" key="1">
    <citation type="submission" date="2022-09" db="EMBL/GenBank/DDBJ databases">
        <title>Intensive care unit water sources are persistently colonized with multi-drug resistant bacteria and are the site of extensive horizontal gene transfer of antibiotic resistance genes.</title>
        <authorList>
            <person name="Diorio-Toth L."/>
        </authorList>
    </citation>
    <scope>NUCLEOTIDE SEQUENCE</scope>
    <source>
        <strain evidence="1">GD03686</strain>
    </source>
</reference>
<dbReference type="AlphaFoldDB" id="A0AA42W632"/>
<dbReference type="Proteomes" id="UP001161294">
    <property type="component" value="Unassembled WGS sequence"/>
</dbReference>
<proteinExistence type="predicted"/>
<name>A0AA42W632_9BURK</name>
<dbReference type="EMBL" id="JAOCJW010000049">
    <property type="protein sequence ID" value="MDH2007178.1"/>
    <property type="molecule type" value="Genomic_DNA"/>
</dbReference>
<evidence type="ECO:0000313" key="1">
    <source>
        <dbReference type="EMBL" id="MDH2007178.1"/>
    </source>
</evidence>
<evidence type="ECO:0000313" key="2">
    <source>
        <dbReference type="Proteomes" id="UP001161294"/>
    </source>
</evidence>
<comment type="caution">
    <text evidence="1">The sequence shown here is derived from an EMBL/GenBank/DDBJ whole genome shotgun (WGS) entry which is preliminary data.</text>
</comment>
<organism evidence="1 2">
    <name type="scientific">Comamonas aquatica</name>
    <dbReference type="NCBI Taxonomy" id="225991"/>
    <lineage>
        <taxon>Bacteria</taxon>
        <taxon>Pseudomonadati</taxon>
        <taxon>Pseudomonadota</taxon>
        <taxon>Betaproteobacteria</taxon>
        <taxon>Burkholderiales</taxon>
        <taxon>Comamonadaceae</taxon>
        <taxon>Comamonas</taxon>
    </lineage>
</organism>
<accession>A0AA42W632</accession>
<dbReference type="RefSeq" id="WP_279849597.1">
    <property type="nucleotide sequence ID" value="NZ_JAOCET010000001.1"/>
</dbReference>
<protein>
    <submittedName>
        <fullName evidence="1">Uncharacterized protein</fullName>
    </submittedName>
</protein>
<gene>
    <name evidence="1" type="ORF">N5J23_16830</name>
</gene>
<sequence length="77" mass="8380">MSEASMQNMEARIPSLAQIAVRQARRQALTTSGKVLEARDGHLVEIAANGTVRVLRHIAKPIPVALGSKQFRAHRAP</sequence>